<evidence type="ECO:0000256" key="3">
    <source>
        <dbReference type="SAM" id="Phobius"/>
    </source>
</evidence>
<evidence type="ECO:0000313" key="6">
    <source>
        <dbReference type="Proteomes" id="UP000644115"/>
    </source>
</evidence>
<dbReference type="PANTHER" id="PTHR39160:SF4">
    <property type="entry name" value="RESUSCITATION-PROMOTING FACTOR RPFB"/>
    <property type="match status" value="1"/>
</dbReference>
<dbReference type="GO" id="GO:0019867">
    <property type="term" value="C:outer membrane"/>
    <property type="evidence" value="ECO:0007669"/>
    <property type="project" value="InterPro"/>
</dbReference>
<feature type="compositionally biased region" description="Basic and acidic residues" evidence="2">
    <location>
        <begin position="155"/>
        <end position="172"/>
    </location>
</feature>
<dbReference type="SMART" id="SM01208">
    <property type="entry name" value="G5"/>
    <property type="match status" value="1"/>
</dbReference>
<keyword evidence="3" id="KW-1133">Transmembrane helix</keyword>
<feature type="compositionally biased region" description="Acidic residues" evidence="2">
    <location>
        <begin position="37"/>
        <end position="80"/>
    </location>
</feature>
<evidence type="ECO:0000256" key="2">
    <source>
        <dbReference type="SAM" id="MobiDB-lite"/>
    </source>
</evidence>
<evidence type="ECO:0000259" key="4">
    <source>
        <dbReference type="PROSITE" id="PS51109"/>
    </source>
</evidence>
<dbReference type="InterPro" id="IPR007137">
    <property type="entry name" value="DUF348"/>
</dbReference>
<dbReference type="InterPro" id="IPR010611">
    <property type="entry name" value="3D_dom"/>
</dbReference>
<feature type="compositionally biased region" description="Low complexity" evidence="2">
    <location>
        <begin position="116"/>
        <end position="145"/>
    </location>
</feature>
<feature type="compositionally biased region" description="Basic and acidic residues" evidence="2">
    <location>
        <begin position="1"/>
        <end position="36"/>
    </location>
</feature>
<keyword evidence="6" id="KW-1185">Reference proteome</keyword>
<protein>
    <submittedName>
        <fullName evidence="5">G5 domain-containing protein</fullName>
    </submittedName>
</protein>
<reference evidence="5" key="1">
    <citation type="submission" date="2020-08" db="EMBL/GenBank/DDBJ databases">
        <authorList>
            <person name="Liu C."/>
            <person name="Sun Q."/>
        </authorList>
    </citation>
    <scope>NUCLEOTIDE SEQUENCE</scope>
    <source>
        <strain evidence="5">BX16</strain>
    </source>
</reference>
<feature type="region of interest" description="Disordered" evidence="2">
    <location>
        <begin position="1"/>
        <end position="185"/>
    </location>
</feature>
<dbReference type="InterPro" id="IPR011098">
    <property type="entry name" value="G5_dom"/>
</dbReference>
<feature type="domain" description="G5" evidence="4">
    <location>
        <begin position="336"/>
        <end position="416"/>
    </location>
</feature>
<dbReference type="Proteomes" id="UP000644115">
    <property type="component" value="Unassembled WGS sequence"/>
</dbReference>
<dbReference type="InterPro" id="IPR051933">
    <property type="entry name" value="Resuscitation_pf_RpfB"/>
</dbReference>
<dbReference type="SUPFAM" id="SSF50685">
    <property type="entry name" value="Barwin-like endoglucanases"/>
    <property type="match status" value="1"/>
</dbReference>
<keyword evidence="1" id="KW-0732">Signal</keyword>
<comment type="caution">
    <text evidence="5">The sequence shown here is derived from an EMBL/GenBank/DDBJ whole genome shotgun (WGS) entry which is preliminary data.</text>
</comment>
<dbReference type="Gene3D" id="2.20.230.10">
    <property type="entry name" value="Resuscitation-promoting factor rpfb"/>
    <property type="match status" value="1"/>
</dbReference>
<accession>A0A923NDD8</accession>
<dbReference type="PANTHER" id="PTHR39160">
    <property type="entry name" value="CELL WALL-BINDING PROTEIN YOCH"/>
    <property type="match status" value="1"/>
</dbReference>
<dbReference type="RefSeq" id="WP_283241738.1">
    <property type="nucleotide sequence ID" value="NZ_JACRWC010000048.1"/>
</dbReference>
<dbReference type="CDD" id="cd22786">
    <property type="entry name" value="DPBB_YuiC-like"/>
    <property type="match status" value="1"/>
</dbReference>
<evidence type="ECO:0000256" key="1">
    <source>
        <dbReference type="ARBA" id="ARBA00022729"/>
    </source>
</evidence>
<dbReference type="GO" id="GO:0004553">
    <property type="term" value="F:hydrolase activity, hydrolyzing O-glycosyl compounds"/>
    <property type="evidence" value="ECO:0007669"/>
    <property type="project" value="InterPro"/>
</dbReference>
<dbReference type="Pfam" id="PF07501">
    <property type="entry name" value="G5"/>
    <property type="match status" value="1"/>
</dbReference>
<dbReference type="AlphaFoldDB" id="A0A923NDD8"/>
<gene>
    <name evidence="5" type="ORF">H8876_03535</name>
</gene>
<dbReference type="PROSITE" id="PS51109">
    <property type="entry name" value="G5"/>
    <property type="match status" value="1"/>
</dbReference>
<proteinExistence type="predicted"/>
<dbReference type="Gene3D" id="2.40.40.10">
    <property type="entry name" value="RlpA-like domain"/>
    <property type="match status" value="1"/>
</dbReference>
<dbReference type="GO" id="GO:0009254">
    <property type="term" value="P:peptidoglycan turnover"/>
    <property type="evidence" value="ECO:0007669"/>
    <property type="project" value="InterPro"/>
</dbReference>
<sequence length="509" mass="55696">MKINIKDVLKNDTEKADLHSEHWLTDAMEAEEKSAPEESESAEMPDTDSDPGVEAFESEMPDTDSEEEIPEAEELAEELTEGILSESETEAVSAETPVEPESAASIQAPSQPDMRAQMQQQAQQAEPATQQEATAAAPMAAAEAAKTSDAPVAEKTPEHSTAEPAEPPKTEAQDGEIPAAAETEAEQLCRKKEKHSFKKFGWAYGLAAAFALLLFVTFAYTSLVPREVNATINGQNYKIESKAFTIDEFLDEQHIKYCEDDYISRPVSTFIYDGISFKLKHATDFKVTADGKTKNYKTLCRTVEDALKDCKIKVGDADIVTPGLDTEIGDGLKVVIQRVTTSQETVEEDVDFNTIEKDDPSMEEGKSKVETEGSKGRDKVTYEITYIDGVESERKEISRETVTAAVDKVILNGTKISFNGKSYSRKLVVKAYSYTGGGRTAMGTRARVGEIAVDPRVIPLGSKVYIEGVGARIAEDTGGNIKGNTIDIYMNSVAECRKWGARTVTIYIQ</sequence>
<dbReference type="Pfam" id="PF03990">
    <property type="entry name" value="DUF348"/>
    <property type="match status" value="2"/>
</dbReference>
<dbReference type="InterPro" id="IPR036908">
    <property type="entry name" value="RlpA-like_sf"/>
</dbReference>
<feature type="transmembrane region" description="Helical" evidence="3">
    <location>
        <begin position="200"/>
        <end position="220"/>
    </location>
</feature>
<keyword evidence="3" id="KW-0812">Transmembrane</keyword>
<organism evidence="5 6">
    <name type="scientific">Lentihominibacter faecis</name>
    <dbReference type="NCBI Taxonomy" id="2764712"/>
    <lineage>
        <taxon>Bacteria</taxon>
        <taxon>Bacillati</taxon>
        <taxon>Bacillota</taxon>
        <taxon>Clostridia</taxon>
        <taxon>Peptostreptococcales</taxon>
        <taxon>Anaerovoracaceae</taxon>
        <taxon>Lentihominibacter</taxon>
    </lineage>
</organism>
<name>A0A923NDD8_9FIRM</name>
<dbReference type="EMBL" id="JACRWC010000048">
    <property type="protein sequence ID" value="MBC5999071.1"/>
    <property type="molecule type" value="Genomic_DNA"/>
</dbReference>
<evidence type="ECO:0000313" key="5">
    <source>
        <dbReference type="EMBL" id="MBC5999071.1"/>
    </source>
</evidence>
<keyword evidence="3" id="KW-0472">Membrane</keyword>
<dbReference type="Pfam" id="PF06725">
    <property type="entry name" value="3D"/>
    <property type="match status" value="1"/>
</dbReference>